<comment type="caution">
    <text evidence="2">The sequence shown here is derived from an EMBL/GenBank/DDBJ whole genome shotgun (WGS) entry which is preliminary data.</text>
</comment>
<protein>
    <recommendedName>
        <fullName evidence="4">Secreted protein</fullName>
    </recommendedName>
</protein>
<proteinExistence type="predicted"/>
<reference evidence="2 3" key="1">
    <citation type="submission" date="2024-07" db="EMBL/GenBank/DDBJ databases">
        <title>Section-level genome sequencing and comparative genomics of Aspergillus sections Usti and Cavernicolus.</title>
        <authorList>
            <consortium name="Lawrence Berkeley National Laboratory"/>
            <person name="Nybo J.L."/>
            <person name="Vesth T.C."/>
            <person name="Theobald S."/>
            <person name="Frisvad J.C."/>
            <person name="Larsen T.O."/>
            <person name="Kjaerboelling I."/>
            <person name="Rothschild-Mancinelli K."/>
            <person name="Lyhne E.K."/>
            <person name="Kogle M.E."/>
            <person name="Barry K."/>
            <person name="Clum A."/>
            <person name="Na H."/>
            <person name="Ledsgaard L."/>
            <person name="Lin J."/>
            <person name="Lipzen A."/>
            <person name="Kuo A."/>
            <person name="Riley R."/>
            <person name="Mondo S."/>
            <person name="Labutti K."/>
            <person name="Haridas S."/>
            <person name="Pangalinan J."/>
            <person name="Salamov A.A."/>
            <person name="Simmons B.A."/>
            <person name="Magnuson J.K."/>
            <person name="Chen J."/>
            <person name="Drula E."/>
            <person name="Henrissat B."/>
            <person name="Wiebenga A."/>
            <person name="Lubbers R.J."/>
            <person name="Gomes A.C."/>
            <person name="Makela M.R."/>
            <person name="Stajich J."/>
            <person name="Grigoriev I.V."/>
            <person name="Mortensen U.H."/>
            <person name="De Vries R.P."/>
            <person name="Baker S.E."/>
            <person name="Andersen M.R."/>
        </authorList>
    </citation>
    <scope>NUCLEOTIDE SEQUENCE [LARGE SCALE GENOMIC DNA]</scope>
    <source>
        <strain evidence="2 3">CBS 209.92</strain>
    </source>
</reference>
<accession>A0ABR4G564</accession>
<feature type="transmembrane region" description="Helical" evidence="1">
    <location>
        <begin position="6"/>
        <end position="27"/>
    </location>
</feature>
<keyword evidence="1" id="KW-0812">Transmembrane</keyword>
<gene>
    <name evidence="2" type="ORF">BJX66DRAFT_304555</name>
</gene>
<evidence type="ECO:0008006" key="4">
    <source>
        <dbReference type="Google" id="ProtNLM"/>
    </source>
</evidence>
<evidence type="ECO:0000256" key="1">
    <source>
        <dbReference type="SAM" id="Phobius"/>
    </source>
</evidence>
<organism evidence="2 3">
    <name type="scientific">Aspergillus keveii</name>
    <dbReference type="NCBI Taxonomy" id="714993"/>
    <lineage>
        <taxon>Eukaryota</taxon>
        <taxon>Fungi</taxon>
        <taxon>Dikarya</taxon>
        <taxon>Ascomycota</taxon>
        <taxon>Pezizomycotina</taxon>
        <taxon>Eurotiomycetes</taxon>
        <taxon>Eurotiomycetidae</taxon>
        <taxon>Eurotiales</taxon>
        <taxon>Aspergillaceae</taxon>
        <taxon>Aspergillus</taxon>
        <taxon>Aspergillus subgen. Nidulantes</taxon>
    </lineage>
</organism>
<sequence>MFMSFVVHSGCDALSVSFLFLFFLLLLHRFPHMLTVHVLALNNDFILKNAIECYLENCFPDG</sequence>
<name>A0ABR4G564_9EURO</name>
<dbReference type="EMBL" id="JBFTWV010000048">
    <property type="protein sequence ID" value="KAL2794167.1"/>
    <property type="molecule type" value="Genomic_DNA"/>
</dbReference>
<keyword evidence="1" id="KW-0472">Membrane</keyword>
<keyword evidence="1" id="KW-1133">Transmembrane helix</keyword>
<dbReference type="Proteomes" id="UP001610563">
    <property type="component" value="Unassembled WGS sequence"/>
</dbReference>
<keyword evidence="3" id="KW-1185">Reference proteome</keyword>
<evidence type="ECO:0000313" key="2">
    <source>
        <dbReference type="EMBL" id="KAL2794167.1"/>
    </source>
</evidence>
<evidence type="ECO:0000313" key="3">
    <source>
        <dbReference type="Proteomes" id="UP001610563"/>
    </source>
</evidence>